<organism evidence="1 2">
    <name type="scientific">Streptomyces ortus</name>
    <dbReference type="NCBI Taxonomy" id="2867268"/>
    <lineage>
        <taxon>Bacteria</taxon>
        <taxon>Bacillati</taxon>
        <taxon>Actinomycetota</taxon>
        <taxon>Actinomycetes</taxon>
        <taxon>Kitasatosporales</taxon>
        <taxon>Streptomycetaceae</taxon>
        <taxon>Streptomyces</taxon>
    </lineage>
</organism>
<evidence type="ECO:0000313" key="1">
    <source>
        <dbReference type="EMBL" id="MCX4237850.1"/>
    </source>
</evidence>
<comment type="caution">
    <text evidence="1">The sequence shown here is derived from an EMBL/GenBank/DDBJ whole genome shotgun (WGS) entry which is preliminary data.</text>
</comment>
<keyword evidence="2" id="KW-1185">Reference proteome</keyword>
<dbReference type="Proteomes" id="UP001165590">
    <property type="component" value="Unassembled WGS sequence"/>
</dbReference>
<gene>
    <name evidence="1" type="ORF">K3769_34795</name>
</gene>
<sequence length="95" mass="9884">MLVGDPVLDGAIDDAVGDHPHCEVAQGGDYAHPPSRQVGVQRFQLEAAQGEVRVRVTVFGELHGGLGGAQAGFCGLDDGLKPFLGLFFVVLSLGQ</sequence>
<protein>
    <submittedName>
        <fullName evidence="1">Uncharacterized protein</fullName>
    </submittedName>
</protein>
<reference evidence="1" key="1">
    <citation type="journal article" date="2022" name="bioRxiv">
        <title>Discovery and biosynthetic assessment of Streptomyces ortus sp nov. isolated from a deep-sea sponge.</title>
        <authorList>
            <person name="Williams S.E."/>
        </authorList>
    </citation>
    <scope>NUCLEOTIDE SEQUENCE</scope>
    <source>
        <strain evidence="1">A15ISP2-DRY2</strain>
    </source>
</reference>
<dbReference type="RefSeq" id="WP_267030208.1">
    <property type="nucleotide sequence ID" value="NZ_JAIFZO010000002.1"/>
</dbReference>
<accession>A0ABT3VDX3</accession>
<proteinExistence type="predicted"/>
<evidence type="ECO:0000313" key="2">
    <source>
        <dbReference type="Proteomes" id="UP001165590"/>
    </source>
</evidence>
<dbReference type="EMBL" id="JAIFZO010000002">
    <property type="protein sequence ID" value="MCX4237850.1"/>
    <property type="molecule type" value="Genomic_DNA"/>
</dbReference>
<name>A0ABT3VDX3_9ACTN</name>